<dbReference type="OrthoDB" id="270889at2"/>
<gene>
    <name evidence="8" type="primary">ppiB</name>
    <name evidence="7" type="ordered locus">Fisuc_0257</name>
    <name evidence="8" type="ordered locus">FSU_0667</name>
</gene>
<dbReference type="EMBL" id="CP001792">
    <property type="protein sequence ID" value="ACX73869.1"/>
    <property type="molecule type" value="Genomic_DNA"/>
</dbReference>
<evidence type="ECO:0000256" key="5">
    <source>
        <dbReference type="RuleBase" id="RU363019"/>
    </source>
</evidence>
<dbReference type="KEGG" id="fsc:FSU_0667"/>
<evidence type="ECO:0000256" key="2">
    <source>
        <dbReference type="ARBA" id="ARBA00007365"/>
    </source>
</evidence>
<evidence type="ECO:0000256" key="1">
    <source>
        <dbReference type="ARBA" id="ARBA00002388"/>
    </source>
</evidence>
<dbReference type="SUPFAM" id="SSF50891">
    <property type="entry name" value="Cyclophilin-like"/>
    <property type="match status" value="1"/>
</dbReference>
<dbReference type="PANTHER" id="PTHR45625">
    <property type="entry name" value="PEPTIDYL-PROLYL CIS-TRANS ISOMERASE-RELATED"/>
    <property type="match status" value="1"/>
</dbReference>
<dbReference type="eggNOG" id="COG0652">
    <property type="taxonomic scope" value="Bacteria"/>
</dbReference>
<evidence type="ECO:0000259" key="6">
    <source>
        <dbReference type="PROSITE" id="PS50072"/>
    </source>
</evidence>
<dbReference type="PRINTS" id="PR00153">
    <property type="entry name" value="CSAPPISMRASE"/>
</dbReference>
<dbReference type="RefSeq" id="WP_012820099.1">
    <property type="nucleotide sequence ID" value="NC_013410.1"/>
</dbReference>
<dbReference type="KEGG" id="fsu:Fisuc_0257"/>
<evidence type="ECO:0000313" key="8">
    <source>
        <dbReference type="EMBL" id="ADL27410.1"/>
    </source>
</evidence>
<dbReference type="CDD" id="cd00317">
    <property type="entry name" value="cyclophilin"/>
    <property type="match status" value="1"/>
</dbReference>
<dbReference type="InterPro" id="IPR044666">
    <property type="entry name" value="Cyclophilin_A-like"/>
</dbReference>
<feature type="domain" description="PPIase cyclophilin-type" evidence="6">
    <location>
        <begin position="15"/>
        <end position="179"/>
    </location>
</feature>
<dbReference type="GO" id="GO:0006457">
    <property type="term" value="P:protein folding"/>
    <property type="evidence" value="ECO:0007669"/>
    <property type="project" value="InterPro"/>
</dbReference>
<dbReference type="Proteomes" id="UP000001497">
    <property type="component" value="Chromosome"/>
</dbReference>
<dbReference type="Gene3D" id="2.40.100.10">
    <property type="entry name" value="Cyclophilin-like"/>
    <property type="match status" value="1"/>
</dbReference>
<dbReference type="InterPro" id="IPR020892">
    <property type="entry name" value="Cyclophilin-type_PPIase_CS"/>
</dbReference>
<reference evidence="7 10" key="1">
    <citation type="submission" date="2009-10" db="EMBL/GenBank/DDBJ databases">
        <title>Complete sequence of Fibrobacter succinogenes subsp. succinogenes S85.</title>
        <authorList>
            <consortium name="US DOE Joint Genome Institute"/>
            <person name="Lucas S."/>
            <person name="Copeland A."/>
            <person name="Lapidus A."/>
            <person name="Glavina del Rio T."/>
            <person name="Tice H."/>
            <person name="Bruce D."/>
            <person name="Goodwin L."/>
            <person name="Pitluck S."/>
            <person name="Chertkov O."/>
            <person name="Detter J.C."/>
            <person name="Han C."/>
            <person name="Tapia R."/>
            <person name="Larimer F."/>
            <person name="Land M."/>
            <person name="Hauser L."/>
            <person name="Kyrpides N."/>
            <person name="Mikhailova N."/>
            <person name="Weimer P.J."/>
            <person name="Stevenson D.M."/>
            <person name="Boyum J."/>
            <person name="Brumm P.I."/>
            <person name="Mead D."/>
        </authorList>
    </citation>
    <scope>NUCLEOTIDE SEQUENCE [LARGE SCALE GENOMIC DNA]</scope>
    <source>
        <strain evidence="10">ATCC 19169 / S85</strain>
        <strain evidence="7">S85</strain>
    </source>
</reference>
<reference evidence="9" key="2">
    <citation type="submission" date="2010-08" db="EMBL/GenBank/DDBJ databases">
        <title>Complete sequence of Fibrobacter succinogenes subsp. succinogenes S85.</title>
        <authorList>
            <person name="Durkin A.S."/>
            <person name="Nelson K.E."/>
            <person name="Morrison M."/>
            <person name="Forsberg C.W."/>
            <person name="Wilson D.B."/>
            <person name="Russell J.B."/>
            <person name="Cann I.K.O."/>
            <person name="Mackie R.I."/>
            <person name="White B.A."/>
        </authorList>
    </citation>
    <scope>NUCLEOTIDE SEQUENCE [LARGE SCALE GENOMIC DNA]</scope>
    <source>
        <strain evidence="9">ATCC 19169 / S85</strain>
    </source>
</reference>
<accession>C9RKE1</accession>
<evidence type="ECO:0000313" key="10">
    <source>
        <dbReference type="Proteomes" id="UP000001497"/>
    </source>
</evidence>
<dbReference type="Proteomes" id="UP000000517">
    <property type="component" value="Chromosome"/>
</dbReference>
<evidence type="ECO:0000313" key="7">
    <source>
        <dbReference type="EMBL" id="ACX73869.1"/>
    </source>
</evidence>
<keyword evidence="4 5" id="KW-0413">Isomerase</keyword>
<protein>
    <recommendedName>
        <fullName evidence="5">Peptidyl-prolyl cis-trans isomerase</fullName>
        <shortName evidence="5">PPIase</shortName>
        <ecNumber evidence="5">5.2.1.8</ecNumber>
    </recommendedName>
</protein>
<organism evidence="8 9">
    <name type="scientific">Fibrobacter succinogenes (strain ATCC 19169 / S85)</name>
    <dbReference type="NCBI Taxonomy" id="59374"/>
    <lineage>
        <taxon>Bacteria</taxon>
        <taxon>Pseudomonadati</taxon>
        <taxon>Fibrobacterota</taxon>
        <taxon>Fibrobacteria</taxon>
        <taxon>Fibrobacterales</taxon>
        <taxon>Fibrobacteraceae</taxon>
        <taxon>Fibrobacter</taxon>
    </lineage>
</organism>
<dbReference type="PROSITE" id="PS00170">
    <property type="entry name" value="CSA_PPIASE_1"/>
    <property type="match status" value="1"/>
</dbReference>
<keyword evidence="3 5" id="KW-0697">Rotamase</keyword>
<dbReference type="GO" id="GO:0003755">
    <property type="term" value="F:peptidyl-prolyl cis-trans isomerase activity"/>
    <property type="evidence" value="ECO:0007669"/>
    <property type="project" value="UniProtKB-UniRule"/>
</dbReference>
<dbReference type="PIRSF" id="PIRSF001467">
    <property type="entry name" value="Peptidylpro_ismrse"/>
    <property type="match status" value="1"/>
</dbReference>
<dbReference type="PATRIC" id="fig|59374.8.peg.642"/>
<comment type="function">
    <text evidence="1 5">PPIases accelerate the folding of proteins. It catalyzes the cis-trans isomerization of proline imidic peptide bonds in oligopeptides.</text>
</comment>
<dbReference type="HOGENOM" id="CLU_012062_16_0_0"/>
<dbReference type="PROSITE" id="PS50072">
    <property type="entry name" value="CSA_PPIASE_2"/>
    <property type="match status" value="1"/>
</dbReference>
<reference evidence="8" key="3">
    <citation type="submission" date="2010-08" db="EMBL/GenBank/DDBJ databases">
        <authorList>
            <person name="Durkin A.S."/>
            <person name="Nelson K.E."/>
            <person name="Morrison M."/>
            <person name="Forsberg C.W."/>
            <person name="Wilson D.B."/>
            <person name="Russell J.B."/>
            <person name="Cann I.K.O."/>
            <person name="Mackie R.I."/>
            <person name="White B.A."/>
        </authorList>
    </citation>
    <scope>NUCLEOTIDE SEQUENCE</scope>
    <source>
        <strain evidence="8">S85</strain>
    </source>
</reference>
<evidence type="ECO:0000313" key="9">
    <source>
        <dbReference type="Proteomes" id="UP000000517"/>
    </source>
</evidence>
<comment type="similarity">
    <text evidence="2 5">Belongs to the cyclophilin-type PPIase family.</text>
</comment>
<keyword evidence="10" id="KW-1185">Reference proteome</keyword>
<dbReference type="Pfam" id="PF00160">
    <property type="entry name" value="Pro_isomerase"/>
    <property type="match status" value="1"/>
</dbReference>
<dbReference type="EMBL" id="CP002158">
    <property type="protein sequence ID" value="ADL27410.1"/>
    <property type="molecule type" value="Genomic_DNA"/>
</dbReference>
<dbReference type="STRING" id="59374.FSU_0667"/>
<dbReference type="EC" id="5.2.1.8" evidence="5"/>
<sequence>MAFNQLDKPQAGETIAIMKTNHGTMKLRLFEEIVGECATNFIELAKQGKYDGAPFHRIINDFMIQGGDFTNRNGTGGHAAKGPGSTIGDKYDPRLTHMRGALSWAKTSMPHSIGSQFFIVHGNRVHFLDHAECGPGPADGYSVFGQLYEGFEVLDEIASVATDRMDRPFEDVIIESVTIEKAV</sequence>
<evidence type="ECO:0000256" key="4">
    <source>
        <dbReference type="ARBA" id="ARBA00023235"/>
    </source>
</evidence>
<dbReference type="InterPro" id="IPR024936">
    <property type="entry name" value="Cyclophilin-type_PPIase"/>
</dbReference>
<comment type="catalytic activity">
    <reaction evidence="5">
        <text>[protein]-peptidylproline (omega=180) = [protein]-peptidylproline (omega=0)</text>
        <dbReference type="Rhea" id="RHEA:16237"/>
        <dbReference type="Rhea" id="RHEA-COMP:10747"/>
        <dbReference type="Rhea" id="RHEA-COMP:10748"/>
        <dbReference type="ChEBI" id="CHEBI:83833"/>
        <dbReference type="ChEBI" id="CHEBI:83834"/>
        <dbReference type="EC" id="5.2.1.8"/>
    </reaction>
</comment>
<dbReference type="AlphaFoldDB" id="C9RKE1"/>
<name>C9RKE1_FIBSS</name>
<dbReference type="InterPro" id="IPR002130">
    <property type="entry name" value="Cyclophilin-type_PPIase_dom"/>
</dbReference>
<proteinExistence type="inferred from homology"/>
<dbReference type="PANTHER" id="PTHR45625:SF4">
    <property type="entry name" value="PEPTIDYLPROLYL ISOMERASE DOMAIN AND WD REPEAT-CONTAINING PROTEIN 1"/>
    <property type="match status" value="1"/>
</dbReference>
<evidence type="ECO:0000256" key="3">
    <source>
        <dbReference type="ARBA" id="ARBA00023110"/>
    </source>
</evidence>
<dbReference type="InterPro" id="IPR029000">
    <property type="entry name" value="Cyclophilin-like_dom_sf"/>
</dbReference>